<dbReference type="PROSITE" id="PS51257">
    <property type="entry name" value="PROKAR_LIPOPROTEIN"/>
    <property type="match status" value="1"/>
</dbReference>
<dbReference type="EMBL" id="JACIBY010000009">
    <property type="protein sequence ID" value="MBB3839997.1"/>
    <property type="molecule type" value="Genomic_DNA"/>
</dbReference>
<accession>A0A7W5ZQY2</accession>
<keyword evidence="1" id="KW-1133">Transmembrane helix</keyword>
<keyword evidence="1" id="KW-0472">Membrane</keyword>
<gene>
    <name evidence="2" type="ORF">FHS57_004010</name>
</gene>
<keyword evidence="1" id="KW-0812">Transmembrane</keyword>
<evidence type="ECO:0008006" key="4">
    <source>
        <dbReference type="Google" id="ProtNLM"/>
    </source>
</evidence>
<dbReference type="AlphaFoldDB" id="A0A7W5ZQY2"/>
<dbReference type="Proteomes" id="UP000541352">
    <property type="component" value="Unassembled WGS sequence"/>
</dbReference>
<organism evidence="2 3">
    <name type="scientific">Runella defluvii</name>
    <dbReference type="NCBI Taxonomy" id="370973"/>
    <lineage>
        <taxon>Bacteria</taxon>
        <taxon>Pseudomonadati</taxon>
        <taxon>Bacteroidota</taxon>
        <taxon>Cytophagia</taxon>
        <taxon>Cytophagales</taxon>
        <taxon>Spirosomataceae</taxon>
        <taxon>Runella</taxon>
    </lineage>
</organism>
<evidence type="ECO:0000313" key="3">
    <source>
        <dbReference type="Proteomes" id="UP000541352"/>
    </source>
</evidence>
<evidence type="ECO:0000256" key="1">
    <source>
        <dbReference type="SAM" id="Phobius"/>
    </source>
</evidence>
<name>A0A7W5ZQY2_9BACT</name>
<feature type="transmembrane region" description="Helical" evidence="1">
    <location>
        <begin position="41"/>
        <end position="59"/>
    </location>
</feature>
<evidence type="ECO:0000313" key="2">
    <source>
        <dbReference type="EMBL" id="MBB3839997.1"/>
    </source>
</evidence>
<dbReference type="RefSeq" id="WP_028526947.1">
    <property type="nucleotide sequence ID" value="NZ_JACIBY010000009.1"/>
</dbReference>
<reference evidence="2 3" key="1">
    <citation type="submission" date="2020-08" db="EMBL/GenBank/DDBJ databases">
        <title>Genomic Encyclopedia of Type Strains, Phase IV (KMG-IV): sequencing the most valuable type-strain genomes for metagenomic binning, comparative biology and taxonomic classification.</title>
        <authorList>
            <person name="Goeker M."/>
        </authorList>
    </citation>
    <scope>NUCLEOTIDE SEQUENCE [LARGE SCALE GENOMIC DNA]</scope>
    <source>
        <strain evidence="2 3">DSM 17976</strain>
    </source>
</reference>
<proteinExistence type="predicted"/>
<protein>
    <recommendedName>
        <fullName evidence="4">DUF5668 domain-containing protein</fullName>
    </recommendedName>
</protein>
<comment type="caution">
    <text evidence="2">The sequence shown here is derived from an EMBL/GenBank/DDBJ whole genome shotgun (WGS) entry which is preliminary data.</text>
</comment>
<feature type="transmembrane region" description="Helical" evidence="1">
    <location>
        <begin position="7"/>
        <end position="26"/>
    </location>
</feature>
<keyword evidence="3" id="KW-1185">Reference proteome</keyword>
<sequence length="63" mass="6806">MKRTFGSILTGIGVIFILFACIAFMSDKAVIGFTLTKWETIVPFLVGVLFLLVGVNLLGKVAD</sequence>